<dbReference type="GO" id="GO:0019836">
    <property type="term" value="P:symbiont-mediated hemolysis of host erythrocyte"/>
    <property type="evidence" value="ECO:0007669"/>
    <property type="project" value="InterPro"/>
</dbReference>
<dbReference type="GeneID" id="63763464"/>
<dbReference type="Proteomes" id="UP000184356">
    <property type="component" value="Unassembled WGS sequence"/>
</dbReference>
<organism evidence="2 3">
    <name type="scientific">Aspergillus sydowii CBS 593.65</name>
    <dbReference type="NCBI Taxonomy" id="1036612"/>
    <lineage>
        <taxon>Eukaryota</taxon>
        <taxon>Fungi</taxon>
        <taxon>Dikarya</taxon>
        <taxon>Ascomycota</taxon>
        <taxon>Pezizomycotina</taxon>
        <taxon>Eurotiomycetes</taxon>
        <taxon>Eurotiomycetidae</taxon>
        <taxon>Eurotiales</taxon>
        <taxon>Aspergillaceae</taxon>
        <taxon>Aspergillus</taxon>
        <taxon>Aspergillus subgen. Nidulantes</taxon>
    </lineage>
</organism>
<accession>A0A1L9TBZ7</accession>
<dbReference type="InterPro" id="IPR009413">
    <property type="entry name" value="Aegerolysin-typ"/>
</dbReference>
<protein>
    <submittedName>
        <fullName evidence="2">Uncharacterized protein</fullName>
    </submittedName>
</protein>
<dbReference type="VEuPathDB" id="FungiDB:ASPSYDRAFT_47201"/>
<dbReference type="Gene3D" id="2.60.270.50">
    <property type="match status" value="1"/>
</dbReference>
<dbReference type="STRING" id="1036612.A0A1L9TBZ7"/>
<dbReference type="EMBL" id="KV878589">
    <property type="protein sequence ID" value="OJJ56931.1"/>
    <property type="molecule type" value="Genomic_DNA"/>
</dbReference>
<dbReference type="AlphaFoldDB" id="A0A1L9TBZ7"/>
<dbReference type="RefSeq" id="XP_040700737.1">
    <property type="nucleotide sequence ID" value="XM_040847391.1"/>
</dbReference>
<proteinExistence type="inferred from homology"/>
<name>A0A1L9TBZ7_9EURO</name>
<keyword evidence="3" id="KW-1185">Reference proteome</keyword>
<evidence type="ECO:0000256" key="1">
    <source>
        <dbReference type="ARBA" id="ARBA00010795"/>
    </source>
</evidence>
<evidence type="ECO:0000313" key="2">
    <source>
        <dbReference type="EMBL" id="OJJ56931.1"/>
    </source>
</evidence>
<sequence length="143" mass="15624">MSHNTTQHVSLSIESKLHKGEISIQNLALYSGQPYEKGDRPCLISTENVNKMVIHPGECEDVSFCGSAVYRAGVQGCLDLYNKKARIASIYWNGPCSRRGNQLEVANVNAHYIVMTGPIPSNGILGDVLVTVIAVDEDYASNR</sequence>
<dbReference type="OrthoDB" id="4266267at2759"/>
<dbReference type="Pfam" id="PF06355">
    <property type="entry name" value="Aegerolysin"/>
    <property type="match status" value="1"/>
</dbReference>
<gene>
    <name evidence="2" type="ORF">ASPSYDRAFT_47201</name>
</gene>
<evidence type="ECO:0000313" key="3">
    <source>
        <dbReference type="Proteomes" id="UP000184356"/>
    </source>
</evidence>
<reference evidence="3" key="1">
    <citation type="journal article" date="2017" name="Genome Biol.">
        <title>Comparative genomics reveals high biological diversity and specific adaptations in the industrially and medically important fungal genus Aspergillus.</title>
        <authorList>
            <person name="de Vries R.P."/>
            <person name="Riley R."/>
            <person name="Wiebenga A."/>
            <person name="Aguilar-Osorio G."/>
            <person name="Amillis S."/>
            <person name="Uchima C.A."/>
            <person name="Anderluh G."/>
            <person name="Asadollahi M."/>
            <person name="Askin M."/>
            <person name="Barry K."/>
            <person name="Battaglia E."/>
            <person name="Bayram O."/>
            <person name="Benocci T."/>
            <person name="Braus-Stromeyer S.A."/>
            <person name="Caldana C."/>
            <person name="Canovas D."/>
            <person name="Cerqueira G.C."/>
            <person name="Chen F."/>
            <person name="Chen W."/>
            <person name="Choi C."/>
            <person name="Clum A."/>
            <person name="Dos Santos R.A."/>
            <person name="Damasio A.R."/>
            <person name="Diallinas G."/>
            <person name="Emri T."/>
            <person name="Fekete E."/>
            <person name="Flipphi M."/>
            <person name="Freyberg S."/>
            <person name="Gallo A."/>
            <person name="Gournas C."/>
            <person name="Habgood R."/>
            <person name="Hainaut M."/>
            <person name="Harispe M.L."/>
            <person name="Henrissat B."/>
            <person name="Hilden K.S."/>
            <person name="Hope R."/>
            <person name="Hossain A."/>
            <person name="Karabika E."/>
            <person name="Karaffa L."/>
            <person name="Karanyi Z."/>
            <person name="Krasevec N."/>
            <person name="Kuo A."/>
            <person name="Kusch H."/>
            <person name="LaButti K."/>
            <person name="Lagendijk E.L."/>
            <person name="Lapidus A."/>
            <person name="Levasseur A."/>
            <person name="Lindquist E."/>
            <person name="Lipzen A."/>
            <person name="Logrieco A.F."/>
            <person name="MacCabe A."/>
            <person name="Maekelae M.R."/>
            <person name="Malavazi I."/>
            <person name="Melin P."/>
            <person name="Meyer V."/>
            <person name="Mielnichuk N."/>
            <person name="Miskei M."/>
            <person name="Molnar A.P."/>
            <person name="Mule G."/>
            <person name="Ngan C.Y."/>
            <person name="Orejas M."/>
            <person name="Orosz E."/>
            <person name="Ouedraogo J.P."/>
            <person name="Overkamp K.M."/>
            <person name="Park H.-S."/>
            <person name="Perrone G."/>
            <person name="Piumi F."/>
            <person name="Punt P.J."/>
            <person name="Ram A.F."/>
            <person name="Ramon A."/>
            <person name="Rauscher S."/>
            <person name="Record E."/>
            <person name="Riano-Pachon D.M."/>
            <person name="Robert V."/>
            <person name="Roehrig J."/>
            <person name="Ruller R."/>
            <person name="Salamov A."/>
            <person name="Salih N.S."/>
            <person name="Samson R.A."/>
            <person name="Sandor E."/>
            <person name="Sanguinetti M."/>
            <person name="Schuetze T."/>
            <person name="Sepcic K."/>
            <person name="Shelest E."/>
            <person name="Sherlock G."/>
            <person name="Sophianopoulou V."/>
            <person name="Squina F.M."/>
            <person name="Sun H."/>
            <person name="Susca A."/>
            <person name="Todd R.B."/>
            <person name="Tsang A."/>
            <person name="Unkles S.E."/>
            <person name="van de Wiele N."/>
            <person name="van Rossen-Uffink D."/>
            <person name="Oliveira J.V."/>
            <person name="Vesth T.C."/>
            <person name="Visser J."/>
            <person name="Yu J.-H."/>
            <person name="Zhou M."/>
            <person name="Andersen M.R."/>
            <person name="Archer D.B."/>
            <person name="Baker S.E."/>
            <person name="Benoit I."/>
            <person name="Brakhage A.A."/>
            <person name="Braus G.H."/>
            <person name="Fischer R."/>
            <person name="Frisvad J.C."/>
            <person name="Goldman G.H."/>
            <person name="Houbraken J."/>
            <person name="Oakley B."/>
            <person name="Pocsi I."/>
            <person name="Scazzocchio C."/>
            <person name="Seiboth B."/>
            <person name="vanKuyk P.A."/>
            <person name="Wortman J."/>
            <person name="Dyer P.S."/>
            <person name="Grigoriev I.V."/>
        </authorList>
    </citation>
    <scope>NUCLEOTIDE SEQUENCE [LARGE SCALE GENOMIC DNA]</scope>
    <source>
        <strain evidence="3">CBS 593.65</strain>
    </source>
</reference>
<comment type="similarity">
    <text evidence="1">Belongs to the aegerolysin family.</text>
</comment>